<feature type="compositionally biased region" description="Low complexity" evidence="2">
    <location>
        <begin position="117"/>
        <end position="139"/>
    </location>
</feature>
<sequence>MVTKSEILYVRFQKRAAELSGEPTEPRKKAKVSATTAVETGAPRPAHSEAGRREGAGSRGAGSSGATAALPCPAPILQIPGRQEAPTADQGGSSAGLALARPASVVRQSDRPPVRPQPSSSEPGSSQGAAGSAPPRSAEVGLPDPSGSRERVPYAPVWSVFEGDSALDNPQVAREVFRVALLPADQAKIRSMNYGTFMDSTLCSAVRHLHETETLMHIVQDYRERARRHQQGHEEAEARCLASEAERQALQARVGAAEDEVRALTAELEEEKGAHTLARSEVRAVEARLAEAELALATREQEVGNARLKTLELELEVKNHERKAAYHEAREQAQDAVRLFRESEEFRDLLEEEGVNGLIQGFKDFRNQLRRLLPDFDLNLLKPGAGVERSEAEAEAPGADQEGLAEAAEAVPEVTEMASEAVPGAAEEEALIAEPVIPEVAEPET</sequence>
<organism evidence="3 4">
    <name type="scientific">Phoenix dactylifera</name>
    <name type="common">Date palm</name>
    <dbReference type="NCBI Taxonomy" id="42345"/>
    <lineage>
        <taxon>Eukaryota</taxon>
        <taxon>Viridiplantae</taxon>
        <taxon>Streptophyta</taxon>
        <taxon>Embryophyta</taxon>
        <taxon>Tracheophyta</taxon>
        <taxon>Spermatophyta</taxon>
        <taxon>Magnoliopsida</taxon>
        <taxon>Liliopsida</taxon>
        <taxon>Arecaceae</taxon>
        <taxon>Coryphoideae</taxon>
        <taxon>Phoeniceae</taxon>
        <taxon>Phoenix</taxon>
    </lineage>
</organism>
<feature type="compositionally biased region" description="Basic and acidic residues" evidence="2">
    <location>
        <begin position="46"/>
        <end position="56"/>
    </location>
</feature>
<keyword evidence="1" id="KW-0175">Coiled coil</keyword>
<proteinExistence type="predicted"/>
<feature type="compositionally biased region" description="Low complexity" evidence="2">
    <location>
        <begin position="432"/>
        <end position="445"/>
    </location>
</feature>
<dbReference type="AlphaFoldDB" id="A0A8B8ZWC3"/>
<feature type="region of interest" description="Disordered" evidence="2">
    <location>
        <begin position="393"/>
        <end position="445"/>
    </location>
</feature>
<accession>A0A8B8ZWC3</accession>
<dbReference type="Proteomes" id="UP000228380">
    <property type="component" value="Unplaced"/>
</dbReference>
<evidence type="ECO:0000313" key="4">
    <source>
        <dbReference type="RefSeq" id="XP_038977667.1"/>
    </source>
</evidence>
<feature type="coiled-coil region" evidence="1">
    <location>
        <begin position="219"/>
        <end position="328"/>
    </location>
</feature>
<dbReference type="KEGG" id="pda:120108160"/>
<feature type="compositionally biased region" description="Low complexity" evidence="2">
    <location>
        <begin position="402"/>
        <end position="418"/>
    </location>
</feature>
<gene>
    <name evidence="4" type="primary">LOC120108160</name>
</gene>
<feature type="region of interest" description="Disordered" evidence="2">
    <location>
        <begin position="17"/>
        <end position="150"/>
    </location>
</feature>
<name>A0A8B8ZWC3_PHODC</name>
<dbReference type="RefSeq" id="XP_038977667.1">
    <property type="nucleotide sequence ID" value="XM_039121739.1"/>
</dbReference>
<evidence type="ECO:0000256" key="2">
    <source>
        <dbReference type="SAM" id="MobiDB-lite"/>
    </source>
</evidence>
<evidence type="ECO:0000313" key="3">
    <source>
        <dbReference type="Proteomes" id="UP000228380"/>
    </source>
</evidence>
<reference evidence="4" key="1">
    <citation type="submission" date="2025-08" db="UniProtKB">
        <authorList>
            <consortium name="RefSeq"/>
        </authorList>
    </citation>
    <scope>IDENTIFICATION</scope>
    <source>
        <tissue evidence="4">Young leaves</tissue>
    </source>
</reference>
<dbReference type="GeneID" id="120108160"/>
<protein>
    <submittedName>
        <fullName evidence="4">Uncharacterized protein LOC120108160</fullName>
    </submittedName>
</protein>
<keyword evidence="3" id="KW-1185">Reference proteome</keyword>
<evidence type="ECO:0000256" key="1">
    <source>
        <dbReference type="SAM" id="Coils"/>
    </source>
</evidence>